<evidence type="ECO:0000256" key="7">
    <source>
        <dbReference type="SAM" id="MobiDB-lite"/>
    </source>
</evidence>
<keyword evidence="3" id="KW-0808">Transferase</keyword>
<evidence type="ECO:0000313" key="9">
    <source>
        <dbReference type="EMBL" id="MFA1609483.1"/>
    </source>
</evidence>
<feature type="domain" description="KaiC" evidence="8">
    <location>
        <begin position="5"/>
        <end position="239"/>
    </location>
</feature>
<accession>A0ABD5M8X7</accession>
<keyword evidence="4" id="KW-0677">Repeat</keyword>
<reference evidence="9 10" key="1">
    <citation type="submission" date="2024-08" db="EMBL/GenBank/DDBJ databases">
        <title>Halobellus sp. MBLA0158 whole genome sequence.</title>
        <authorList>
            <person name="Hwang C.Y."/>
            <person name="Cho E.-S."/>
            <person name="Seo M.-J."/>
        </authorList>
    </citation>
    <scope>NUCLEOTIDE SEQUENCE [LARGE SCALE GENOMIC DNA]</scope>
    <source>
        <strain evidence="9 10">MBLA0158</strain>
    </source>
</reference>
<dbReference type="RefSeq" id="WP_372386523.1">
    <property type="nucleotide sequence ID" value="NZ_JBGNYA010000001.1"/>
</dbReference>
<dbReference type="PROSITE" id="PS51146">
    <property type="entry name" value="KAIC"/>
    <property type="match status" value="2"/>
</dbReference>
<dbReference type="PANTHER" id="PTHR42926">
    <property type="match status" value="1"/>
</dbReference>
<evidence type="ECO:0000256" key="4">
    <source>
        <dbReference type="ARBA" id="ARBA00022737"/>
    </source>
</evidence>
<feature type="domain" description="KaiC" evidence="8">
    <location>
        <begin position="241"/>
        <end position="475"/>
    </location>
</feature>
<evidence type="ECO:0000259" key="8">
    <source>
        <dbReference type="PROSITE" id="PS51146"/>
    </source>
</evidence>
<comment type="caution">
    <text evidence="9">The sequence shown here is derived from an EMBL/GenBank/DDBJ whole genome shotgun (WGS) entry which is preliminary data.</text>
</comment>
<proteinExistence type="predicted"/>
<gene>
    <name evidence="9" type="ORF">OS889_00495</name>
</gene>
<dbReference type="PIRSF" id="PIRSF039117">
    <property type="entry name" value="KaiC"/>
    <property type="match status" value="1"/>
</dbReference>
<keyword evidence="6" id="KW-0378">Hydrolase</keyword>
<organism evidence="9 10">
    <name type="scientific">Halobellus rubicundus</name>
    <dbReference type="NCBI Taxonomy" id="2996466"/>
    <lineage>
        <taxon>Archaea</taxon>
        <taxon>Methanobacteriati</taxon>
        <taxon>Methanobacteriota</taxon>
        <taxon>Stenosarchaea group</taxon>
        <taxon>Halobacteria</taxon>
        <taxon>Halobacteriales</taxon>
        <taxon>Haloferacaceae</taxon>
        <taxon>Halobellus</taxon>
    </lineage>
</organism>
<dbReference type="GO" id="GO:0004674">
    <property type="term" value="F:protein serine/threonine kinase activity"/>
    <property type="evidence" value="ECO:0007669"/>
    <property type="project" value="UniProtKB-EC"/>
</dbReference>
<sequence length="502" mass="54824">MSERARVSTGIDGLDEILCGGLFRERAYMVTGGAGTGKTIVGLHFLTAGVDAGENALFVAFEEDPEDIRRDAEGLGFDTDGIDFLDLSPGAERFVSEQSYDVFEPDVVEGDDVAARIVDAVEAHEPDRVFVDPLTHLQYLTPDEYQFRQEVSGFVQYLTDQSATVLFSGQQALEGERHTLEYLCDGSIHLDHAAKGRTVEVTKFRGSDFFSGAHTMRISDGGIAVFTKLSPDAHQPRERSGTLPSGVDELDDLLHGGIERSTVTVISGSSGVGKTTTAAQFATEAAARGERALFYLFEETPDTFHRRASSIGLPVADLEASGDLVVEAVEPLSISPDEFAHRVRREVETADAEFVVIDGISGYRLSIRGEEDDLVRELHALGRYLKRTGVTVVFIDDLDSVTGTFEPTSTHISYLADNILFLRYLEVSGELHKAVGVLKKRTGDFERTLREFEITGAGIRVGDPLAGLRGILTGTPDWGDDHPFERSRDPEARDGSDRSEPE</sequence>
<feature type="region of interest" description="Disordered" evidence="7">
    <location>
        <begin position="472"/>
        <end position="502"/>
    </location>
</feature>
<keyword evidence="2" id="KW-0597">Phosphoprotein</keyword>
<dbReference type="EC" id="2.7.11.1" evidence="1"/>
<dbReference type="InterPro" id="IPR014774">
    <property type="entry name" value="KaiC-like_dom"/>
</dbReference>
<dbReference type="AlphaFoldDB" id="A0ABD5M8X7"/>
<dbReference type="InterPro" id="IPR027417">
    <property type="entry name" value="P-loop_NTPase"/>
</dbReference>
<dbReference type="Pfam" id="PF06745">
    <property type="entry name" value="ATPase"/>
    <property type="match status" value="2"/>
</dbReference>
<evidence type="ECO:0000256" key="3">
    <source>
        <dbReference type="ARBA" id="ARBA00022679"/>
    </source>
</evidence>
<evidence type="ECO:0000256" key="2">
    <source>
        <dbReference type="ARBA" id="ARBA00022553"/>
    </source>
</evidence>
<dbReference type="SUPFAM" id="SSF52540">
    <property type="entry name" value="P-loop containing nucleoside triphosphate hydrolases"/>
    <property type="match status" value="2"/>
</dbReference>
<evidence type="ECO:0000256" key="6">
    <source>
        <dbReference type="ARBA" id="ARBA00022801"/>
    </source>
</evidence>
<dbReference type="GO" id="GO:0016787">
    <property type="term" value="F:hydrolase activity"/>
    <property type="evidence" value="ECO:0007669"/>
    <property type="project" value="UniProtKB-KW"/>
</dbReference>
<dbReference type="InterPro" id="IPR010624">
    <property type="entry name" value="KaiC_dom"/>
</dbReference>
<keyword evidence="10" id="KW-1185">Reference proteome</keyword>
<evidence type="ECO:0000313" key="10">
    <source>
        <dbReference type="Proteomes" id="UP001570511"/>
    </source>
</evidence>
<dbReference type="InterPro" id="IPR051347">
    <property type="entry name" value="Circadian_clock_KaiC-rel"/>
</dbReference>
<dbReference type="PANTHER" id="PTHR42926:SF1">
    <property type="entry name" value="CIRCADIAN CLOCK OSCILLATOR PROTEIN KAIC 1"/>
    <property type="match status" value="1"/>
</dbReference>
<dbReference type="Proteomes" id="UP001570511">
    <property type="component" value="Unassembled WGS sequence"/>
</dbReference>
<dbReference type="Gene3D" id="3.40.50.300">
    <property type="entry name" value="P-loop containing nucleotide triphosphate hydrolases"/>
    <property type="match status" value="2"/>
</dbReference>
<name>A0ABD5M8X7_9EURY</name>
<protein>
    <recommendedName>
        <fullName evidence="1">non-specific serine/threonine protein kinase</fullName>
        <ecNumber evidence="1">2.7.11.1</ecNumber>
    </recommendedName>
</protein>
<feature type="compositionally biased region" description="Basic and acidic residues" evidence="7">
    <location>
        <begin position="479"/>
        <end position="502"/>
    </location>
</feature>
<evidence type="ECO:0000256" key="1">
    <source>
        <dbReference type="ARBA" id="ARBA00012513"/>
    </source>
</evidence>
<evidence type="ECO:0000256" key="5">
    <source>
        <dbReference type="ARBA" id="ARBA00022777"/>
    </source>
</evidence>
<dbReference type="EMBL" id="JBGNYA010000001">
    <property type="protein sequence ID" value="MFA1609483.1"/>
    <property type="molecule type" value="Genomic_DNA"/>
</dbReference>
<dbReference type="InterPro" id="IPR030665">
    <property type="entry name" value="KaiC"/>
</dbReference>
<keyword evidence="5" id="KW-0418">Kinase</keyword>